<dbReference type="EMBL" id="HBUE01027802">
    <property type="protein sequence ID" value="CAG6455103.1"/>
    <property type="molecule type" value="Transcribed_RNA"/>
</dbReference>
<sequence length="104" mass="11642">MMTLHVGIYFTDSCSRNSIRSICSERRKCWRTNTSADPRPSQASARRQCPTVRRTPRRWRFAAGRCATTPRAVPAAPEAAMSVSPTVRILVGTRISTPHCRIPT</sequence>
<evidence type="ECO:0000313" key="2">
    <source>
        <dbReference type="EMBL" id="CAG6550938.1"/>
    </source>
</evidence>
<name>A0A8D8IE88_CULPI</name>
<feature type="region of interest" description="Disordered" evidence="1">
    <location>
        <begin position="32"/>
        <end position="52"/>
    </location>
</feature>
<feature type="compositionally biased region" description="Polar residues" evidence="1">
    <location>
        <begin position="32"/>
        <end position="45"/>
    </location>
</feature>
<evidence type="ECO:0000256" key="1">
    <source>
        <dbReference type="SAM" id="MobiDB-lite"/>
    </source>
</evidence>
<dbReference type="EMBL" id="HBUE01243939">
    <property type="protein sequence ID" value="CAG6550938.1"/>
    <property type="molecule type" value="Transcribed_RNA"/>
</dbReference>
<protein>
    <submittedName>
        <fullName evidence="2">(northern house mosquito) hypothetical protein</fullName>
    </submittedName>
</protein>
<dbReference type="AlphaFoldDB" id="A0A8D8IE88"/>
<organism evidence="2">
    <name type="scientific">Culex pipiens</name>
    <name type="common">House mosquito</name>
    <dbReference type="NCBI Taxonomy" id="7175"/>
    <lineage>
        <taxon>Eukaryota</taxon>
        <taxon>Metazoa</taxon>
        <taxon>Ecdysozoa</taxon>
        <taxon>Arthropoda</taxon>
        <taxon>Hexapoda</taxon>
        <taxon>Insecta</taxon>
        <taxon>Pterygota</taxon>
        <taxon>Neoptera</taxon>
        <taxon>Endopterygota</taxon>
        <taxon>Diptera</taxon>
        <taxon>Nematocera</taxon>
        <taxon>Culicoidea</taxon>
        <taxon>Culicidae</taxon>
        <taxon>Culicinae</taxon>
        <taxon>Culicini</taxon>
        <taxon>Culex</taxon>
        <taxon>Culex</taxon>
    </lineage>
</organism>
<accession>A0A8D8IE88</accession>
<reference evidence="2" key="1">
    <citation type="submission" date="2021-05" db="EMBL/GenBank/DDBJ databases">
        <authorList>
            <person name="Alioto T."/>
            <person name="Alioto T."/>
            <person name="Gomez Garrido J."/>
        </authorList>
    </citation>
    <scope>NUCLEOTIDE SEQUENCE</scope>
</reference>
<dbReference type="EMBL" id="HBUE01351039">
    <property type="protein sequence ID" value="CAG6603232.1"/>
    <property type="molecule type" value="Transcribed_RNA"/>
</dbReference>
<proteinExistence type="predicted"/>